<evidence type="ECO:0000313" key="2">
    <source>
        <dbReference type="Proteomes" id="UP000501690"/>
    </source>
</evidence>
<organism evidence="1 2">
    <name type="scientific">Vigna unguiculata</name>
    <name type="common">Cowpea</name>
    <dbReference type="NCBI Taxonomy" id="3917"/>
    <lineage>
        <taxon>Eukaryota</taxon>
        <taxon>Viridiplantae</taxon>
        <taxon>Streptophyta</taxon>
        <taxon>Embryophyta</taxon>
        <taxon>Tracheophyta</taxon>
        <taxon>Spermatophyta</taxon>
        <taxon>Magnoliopsida</taxon>
        <taxon>eudicotyledons</taxon>
        <taxon>Gunneridae</taxon>
        <taxon>Pentapetalae</taxon>
        <taxon>rosids</taxon>
        <taxon>fabids</taxon>
        <taxon>Fabales</taxon>
        <taxon>Fabaceae</taxon>
        <taxon>Papilionoideae</taxon>
        <taxon>50 kb inversion clade</taxon>
        <taxon>NPAAA clade</taxon>
        <taxon>indigoferoid/millettioid clade</taxon>
        <taxon>Phaseoleae</taxon>
        <taxon>Vigna</taxon>
    </lineage>
</organism>
<keyword evidence="2" id="KW-1185">Reference proteome</keyword>
<name>A0A4D6LGE8_VIGUN</name>
<dbReference type="Proteomes" id="UP000501690">
    <property type="component" value="Linkage Group LG3"/>
</dbReference>
<accession>A0A4D6LGE8</accession>
<protein>
    <submittedName>
        <fullName evidence="1">Uncharacterized protein</fullName>
    </submittedName>
</protein>
<dbReference type="EMBL" id="CP039347">
    <property type="protein sequence ID" value="QCD87244.1"/>
    <property type="molecule type" value="Genomic_DNA"/>
</dbReference>
<reference evidence="1 2" key="1">
    <citation type="submission" date="2019-04" db="EMBL/GenBank/DDBJ databases">
        <title>An improved genome assembly and genetic linkage map for asparagus bean, Vigna unguiculata ssp. sesquipedialis.</title>
        <authorList>
            <person name="Xia Q."/>
            <person name="Zhang R."/>
            <person name="Dong Y."/>
        </authorList>
    </citation>
    <scope>NUCLEOTIDE SEQUENCE [LARGE SCALE GENOMIC DNA]</scope>
    <source>
        <tissue evidence="1">Leaf</tissue>
    </source>
</reference>
<proteinExistence type="predicted"/>
<gene>
    <name evidence="1" type="ORF">DEO72_LG3g1778</name>
</gene>
<evidence type="ECO:0000313" key="1">
    <source>
        <dbReference type="EMBL" id="QCD87244.1"/>
    </source>
</evidence>
<sequence>METFSFVGIATTTKIQCWKDVAGGKSKCRVYGTENLVANIHHGVSSLTQPSTLARIIHPRLRQLVETKRLLEEVKHDTMTGDEIDEKYALVQEELSLIKQQLAMTMEKHVSDTSTGLSAILLSSIMDCGLDVAASKFYRLSSIG</sequence>
<dbReference type="AlphaFoldDB" id="A0A4D6LGE8"/>